<dbReference type="Proteomes" id="UP000178377">
    <property type="component" value="Unassembled WGS sequence"/>
</dbReference>
<reference evidence="2 3" key="1">
    <citation type="journal article" date="2016" name="Nat. Commun.">
        <title>Thousands of microbial genomes shed light on interconnected biogeochemical processes in an aquifer system.</title>
        <authorList>
            <person name="Anantharaman K."/>
            <person name="Brown C.T."/>
            <person name="Hug L.A."/>
            <person name="Sharon I."/>
            <person name="Castelle C.J."/>
            <person name="Probst A.J."/>
            <person name="Thomas B.C."/>
            <person name="Singh A."/>
            <person name="Wilkins M.J."/>
            <person name="Karaoz U."/>
            <person name="Brodie E.L."/>
            <person name="Williams K.H."/>
            <person name="Hubbard S.S."/>
            <person name="Banfield J.F."/>
        </authorList>
    </citation>
    <scope>NUCLEOTIDE SEQUENCE [LARGE SCALE GENOMIC DNA]</scope>
</reference>
<gene>
    <name evidence="2" type="ORF">A2722_02695</name>
</gene>
<accession>A0A1F5PLZ0</accession>
<evidence type="ECO:0000313" key="2">
    <source>
        <dbReference type="EMBL" id="OGE90824.1"/>
    </source>
</evidence>
<dbReference type="PANTHER" id="PTHR33969:SF2">
    <property type="entry name" value="SEGREGATION AND CONDENSATION PROTEIN A"/>
    <property type="match status" value="1"/>
</dbReference>
<name>A0A1F5PLZ0_9BACT</name>
<dbReference type="InterPro" id="IPR023093">
    <property type="entry name" value="ScpA-like_C"/>
</dbReference>
<evidence type="ECO:0000256" key="1">
    <source>
        <dbReference type="ARBA" id="ARBA00044777"/>
    </source>
</evidence>
<dbReference type="AlphaFoldDB" id="A0A1F5PLZ0"/>
<protein>
    <recommendedName>
        <fullName evidence="1">Segregation and condensation protein A</fullName>
    </recommendedName>
</protein>
<organism evidence="2 3">
    <name type="scientific">Candidatus Doudnabacteria bacterium RIFCSPHIGHO2_01_FULL_50_11</name>
    <dbReference type="NCBI Taxonomy" id="1817828"/>
    <lineage>
        <taxon>Bacteria</taxon>
        <taxon>Candidatus Doudnaibacteriota</taxon>
    </lineage>
</organism>
<comment type="caution">
    <text evidence="2">The sequence shown here is derived from an EMBL/GenBank/DDBJ whole genome shotgun (WGS) entry which is preliminary data.</text>
</comment>
<evidence type="ECO:0000313" key="3">
    <source>
        <dbReference type="Proteomes" id="UP000178377"/>
    </source>
</evidence>
<sequence>MIYQVRLDKFQGPLDVLLTLIEEQKLSISEISLASVTQQFLDHIKNLADLDPNVLADFLTVASKLLVIKSRQLLPSLEEELPDEEATDLTRQLLIYKRFKEVAKYLKALETKKRHLYAAENQMEIPAAFYPDPGATVSRLRAAMQSLARSLEEIVRLPRQVVKEVVSIRDKITELQAYLAQKIEMKLTDALKTNSRTEIIVTFLALLELIKQQILTVEQEMLFSDIKIRRKDIEHSANIPT</sequence>
<dbReference type="Pfam" id="PF02616">
    <property type="entry name" value="SMC_ScpA"/>
    <property type="match status" value="1"/>
</dbReference>
<dbReference type="EMBL" id="MFEO01000009">
    <property type="protein sequence ID" value="OGE90824.1"/>
    <property type="molecule type" value="Genomic_DNA"/>
</dbReference>
<dbReference type="PANTHER" id="PTHR33969">
    <property type="entry name" value="SEGREGATION AND CONDENSATION PROTEIN A"/>
    <property type="match status" value="1"/>
</dbReference>
<dbReference type="Gene3D" id="1.10.10.580">
    <property type="entry name" value="Structural maintenance of chromosome 1. Chain E"/>
    <property type="match status" value="1"/>
</dbReference>
<dbReference type="InterPro" id="IPR003768">
    <property type="entry name" value="ScpA"/>
</dbReference>
<dbReference type="STRING" id="1817828.A2722_02695"/>
<proteinExistence type="predicted"/>
<dbReference type="Gene3D" id="6.10.250.2410">
    <property type="match status" value="1"/>
</dbReference>